<accession>A0A2N0CYH2</accession>
<dbReference type="EMBL" id="PIQN01000038">
    <property type="protein sequence ID" value="PKA38891.1"/>
    <property type="molecule type" value="Genomic_DNA"/>
</dbReference>
<protein>
    <submittedName>
        <fullName evidence="1">Uncharacterized protein</fullName>
    </submittedName>
</protein>
<dbReference type="Pfam" id="PF20137">
    <property type="entry name" value="BubE"/>
    <property type="match status" value="1"/>
</dbReference>
<reference evidence="1 2" key="1">
    <citation type="submission" date="2017-11" db="EMBL/GenBank/DDBJ databases">
        <authorList>
            <person name="Han C.G."/>
        </authorList>
    </citation>
    <scope>NUCLEOTIDE SEQUENCE [LARGE SCALE GENOMIC DNA]</scope>
    <source>
        <strain evidence="1 2">HCNT1</strain>
    </source>
</reference>
<dbReference type="STRING" id="1041146.GCA_000427985_03088"/>
<reference evidence="1 2" key="2">
    <citation type="submission" date="2017-12" db="EMBL/GenBank/DDBJ databases">
        <title>Genome sequence of Rhizobium sullae HCNT1 isolated from Sulla coronaria nodules and featuring peculiar denitrification phenotypes.</title>
        <authorList>
            <person name="De Diego-Diaz B."/>
            <person name="Treu L."/>
            <person name="Campanaro S."/>
            <person name="Da Silva Duarte V."/>
            <person name="Basaglia M."/>
            <person name="Favaro L."/>
            <person name="Casella S."/>
            <person name="Squartini A."/>
        </authorList>
    </citation>
    <scope>NUCLEOTIDE SEQUENCE [LARGE SCALE GENOMIC DNA]</scope>
    <source>
        <strain evidence="1 2">HCNT1</strain>
    </source>
</reference>
<proteinExistence type="predicted"/>
<dbReference type="AlphaFoldDB" id="A0A2N0CYH2"/>
<dbReference type="InterPro" id="IPR045384">
    <property type="entry name" value="DUF6527"/>
</dbReference>
<dbReference type="RefSeq" id="WP_100773283.1">
    <property type="nucleotide sequence ID" value="NZ_PIQN01000038.1"/>
</dbReference>
<name>A0A2N0CYH2_RHISU</name>
<organism evidence="1 2">
    <name type="scientific">Rhizobium sullae</name>
    <name type="common">Rhizobium hedysari</name>
    <dbReference type="NCBI Taxonomy" id="50338"/>
    <lineage>
        <taxon>Bacteria</taxon>
        <taxon>Pseudomonadati</taxon>
        <taxon>Pseudomonadota</taxon>
        <taxon>Alphaproteobacteria</taxon>
        <taxon>Hyphomicrobiales</taxon>
        <taxon>Rhizobiaceae</taxon>
        <taxon>Rhizobium/Agrobacterium group</taxon>
        <taxon>Rhizobium</taxon>
    </lineage>
</organism>
<sequence length="136" mass="15088">MKFRYEAVERMPKPLMPGIVYHSEEFEIGALLCACGCGHRVSLLVPDSHQVTEQGGMATVRPSIAVCDAPCNSHYFITAGEVEWLRAFDSATSQAVMLKQIARHAQGDPTRPSFLQRVLAALDRAWTWLTSFGPRP</sequence>
<dbReference type="Proteomes" id="UP000232164">
    <property type="component" value="Unassembled WGS sequence"/>
</dbReference>
<evidence type="ECO:0000313" key="1">
    <source>
        <dbReference type="EMBL" id="PKA38891.1"/>
    </source>
</evidence>
<gene>
    <name evidence="1" type="ORF">CWR43_35515</name>
</gene>
<comment type="caution">
    <text evidence="1">The sequence shown here is derived from an EMBL/GenBank/DDBJ whole genome shotgun (WGS) entry which is preliminary data.</text>
</comment>
<evidence type="ECO:0000313" key="2">
    <source>
        <dbReference type="Proteomes" id="UP000232164"/>
    </source>
</evidence>